<protein>
    <submittedName>
        <fullName evidence="2">Chitin deacetylase 1</fullName>
    </submittedName>
</protein>
<dbReference type="PANTHER" id="PTHR43123">
    <property type="entry name" value="POLYSACCHARIDE DEACETYLASE-RELATED"/>
    <property type="match status" value="1"/>
</dbReference>
<reference evidence="2" key="1">
    <citation type="submission" date="2023-03" db="EMBL/GenBank/DDBJ databases">
        <authorList>
            <person name="Steffen K."/>
            <person name="Cardenas P."/>
        </authorList>
    </citation>
    <scope>NUCLEOTIDE SEQUENCE</scope>
</reference>
<dbReference type="InterPro" id="IPR011330">
    <property type="entry name" value="Glyco_hydro/deAcase_b/a-brl"/>
</dbReference>
<name>A0AA35RJ07_GEOBA</name>
<dbReference type="InterPro" id="IPR002509">
    <property type="entry name" value="NODB_dom"/>
</dbReference>
<dbReference type="GO" id="GO:0005975">
    <property type="term" value="P:carbohydrate metabolic process"/>
    <property type="evidence" value="ECO:0007669"/>
    <property type="project" value="InterPro"/>
</dbReference>
<comment type="caution">
    <text evidence="2">The sequence shown here is derived from an EMBL/GenBank/DDBJ whole genome shotgun (WGS) entry which is preliminary data.</text>
</comment>
<dbReference type="Pfam" id="PF01522">
    <property type="entry name" value="Polysacc_deac_1"/>
    <property type="match status" value="1"/>
</dbReference>
<evidence type="ECO:0000313" key="3">
    <source>
        <dbReference type="Proteomes" id="UP001174909"/>
    </source>
</evidence>
<dbReference type="EMBL" id="CASHTH010001184">
    <property type="protein sequence ID" value="CAI8012420.1"/>
    <property type="molecule type" value="Genomic_DNA"/>
</dbReference>
<keyword evidence="3" id="KW-1185">Reference proteome</keyword>
<dbReference type="AlphaFoldDB" id="A0AA35RJ07"/>
<sequence>MPAQRTFGMDHPHHAWSPIVGRPALKWPGDAPVALSVVIPLEHMEWQAPPGSYQVARLSGGSTPREFPDFARLSHREYGHRIGIFRLLDVLEKHGIRATIAMDALTAEHYPFLVRHCLDRGSEIIGHGISVSRMITSNMTEAEERDYIVASVDGLTKATGKAPRGWFGPEYGESDRTPQLLAEEGIAYVCDWANDEQPYPMTTGANPFFALPLLYELDDVVALSQKLMPVFEYERMLGESFDVLKQDGVANGRLMVLNWHPWLVGQPFRIGCIDRALGYIMGQGGVWAATGSEVIDWYRNQSG</sequence>
<dbReference type="GO" id="GO:0016810">
    <property type="term" value="F:hydrolase activity, acting on carbon-nitrogen (but not peptide) bonds"/>
    <property type="evidence" value="ECO:0007669"/>
    <property type="project" value="InterPro"/>
</dbReference>
<feature type="domain" description="NodB homology" evidence="1">
    <location>
        <begin position="86"/>
        <end position="188"/>
    </location>
</feature>
<dbReference type="SUPFAM" id="SSF88713">
    <property type="entry name" value="Glycoside hydrolase/deacetylase"/>
    <property type="match status" value="1"/>
</dbReference>
<organism evidence="2 3">
    <name type="scientific">Geodia barretti</name>
    <name type="common">Barrett's horny sponge</name>
    <dbReference type="NCBI Taxonomy" id="519541"/>
    <lineage>
        <taxon>Eukaryota</taxon>
        <taxon>Metazoa</taxon>
        <taxon>Porifera</taxon>
        <taxon>Demospongiae</taxon>
        <taxon>Heteroscleromorpha</taxon>
        <taxon>Tetractinellida</taxon>
        <taxon>Astrophorina</taxon>
        <taxon>Geodiidae</taxon>
        <taxon>Geodia</taxon>
    </lineage>
</organism>
<proteinExistence type="predicted"/>
<evidence type="ECO:0000313" key="2">
    <source>
        <dbReference type="EMBL" id="CAI8012420.1"/>
    </source>
</evidence>
<accession>A0AA35RJ07</accession>
<evidence type="ECO:0000259" key="1">
    <source>
        <dbReference type="Pfam" id="PF01522"/>
    </source>
</evidence>
<dbReference type="Gene3D" id="3.20.20.370">
    <property type="entry name" value="Glycoside hydrolase/deacetylase"/>
    <property type="match status" value="1"/>
</dbReference>
<dbReference type="PANTHER" id="PTHR43123:SF4">
    <property type="entry name" value="POLYSACCHARIDE DEACETYLASE"/>
    <property type="match status" value="1"/>
</dbReference>
<gene>
    <name evidence="2" type="ORF">GBAR_LOCUS7967</name>
</gene>
<dbReference type="Proteomes" id="UP001174909">
    <property type="component" value="Unassembled WGS sequence"/>
</dbReference>